<dbReference type="SMART" id="SM00267">
    <property type="entry name" value="GGDEF"/>
    <property type="match status" value="1"/>
</dbReference>
<evidence type="ECO:0000256" key="1">
    <source>
        <dbReference type="ARBA" id="ARBA00012528"/>
    </source>
</evidence>
<dbReference type="InterPro" id="IPR000160">
    <property type="entry name" value="GGDEF_dom"/>
</dbReference>
<feature type="domain" description="GGDEF" evidence="4">
    <location>
        <begin position="304"/>
        <end position="437"/>
    </location>
</feature>
<dbReference type="FunFam" id="3.30.70.270:FF:000001">
    <property type="entry name" value="Diguanylate cyclase domain protein"/>
    <property type="match status" value="1"/>
</dbReference>
<dbReference type="GO" id="GO:0052621">
    <property type="term" value="F:diguanylate cyclase activity"/>
    <property type="evidence" value="ECO:0007669"/>
    <property type="project" value="UniProtKB-EC"/>
</dbReference>
<reference evidence="5 6" key="1">
    <citation type="journal article" date="2016" name="BMC Genomics">
        <title>Combined genomic and structural analyses of a cultured magnetotactic bacterium reveals its niche adaptation to a dynamic environment.</title>
        <authorList>
            <person name="Araujo A.C."/>
            <person name="Morillo V."/>
            <person name="Cypriano J."/>
            <person name="Teixeira L.C."/>
            <person name="Leao P."/>
            <person name="Lyra S."/>
            <person name="Almeida L.G."/>
            <person name="Bazylinski D.A."/>
            <person name="Vasconcellos A.T."/>
            <person name="Abreu F."/>
            <person name="Lins U."/>
        </authorList>
    </citation>
    <scope>NUCLEOTIDE SEQUENCE [LARGE SCALE GENOMIC DNA]</scope>
    <source>
        <strain evidence="5 6">IT-1</strain>
    </source>
</reference>
<evidence type="ECO:0000313" key="6">
    <source>
        <dbReference type="Proteomes" id="UP000194003"/>
    </source>
</evidence>
<dbReference type="GO" id="GO:0043709">
    <property type="term" value="P:cell adhesion involved in single-species biofilm formation"/>
    <property type="evidence" value="ECO:0007669"/>
    <property type="project" value="TreeGrafter"/>
</dbReference>
<protein>
    <recommendedName>
        <fullName evidence="1">diguanylate cyclase</fullName>
        <ecNumber evidence="1">2.7.7.65</ecNumber>
    </recommendedName>
</protein>
<dbReference type="SUPFAM" id="SSF55073">
    <property type="entry name" value="Nucleotide cyclase"/>
    <property type="match status" value="1"/>
</dbReference>
<dbReference type="PROSITE" id="PS50887">
    <property type="entry name" value="GGDEF"/>
    <property type="match status" value="1"/>
</dbReference>
<dbReference type="EC" id="2.7.7.65" evidence="1"/>
<comment type="catalytic activity">
    <reaction evidence="2">
        <text>2 GTP = 3',3'-c-di-GMP + 2 diphosphate</text>
        <dbReference type="Rhea" id="RHEA:24898"/>
        <dbReference type="ChEBI" id="CHEBI:33019"/>
        <dbReference type="ChEBI" id="CHEBI:37565"/>
        <dbReference type="ChEBI" id="CHEBI:58805"/>
        <dbReference type="EC" id="2.7.7.65"/>
    </reaction>
</comment>
<dbReference type="SUPFAM" id="SSF55781">
    <property type="entry name" value="GAF domain-like"/>
    <property type="match status" value="1"/>
</dbReference>
<keyword evidence="6" id="KW-1185">Reference proteome</keyword>
<feature type="compositionally biased region" description="Low complexity" evidence="3">
    <location>
        <begin position="446"/>
        <end position="459"/>
    </location>
</feature>
<dbReference type="STRING" id="1434232.MAIT1_01307"/>
<gene>
    <name evidence="5" type="ORF">MAIT1_01307</name>
</gene>
<dbReference type="Gene3D" id="3.30.70.270">
    <property type="match status" value="1"/>
</dbReference>
<dbReference type="PANTHER" id="PTHR45138:SF9">
    <property type="entry name" value="DIGUANYLATE CYCLASE DGCM-RELATED"/>
    <property type="match status" value="1"/>
</dbReference>
<name>A0A1Y2K016_9PROT</name>
<accession>A0A1Y2K016</accession>
<dbReference type="NCBIfam" id="TIGR00254">
    <property type="entry name" value="GGDEF"/>
    <property type="match status" value="1"/>
</dbReference>
<evidence type="ECO:0000256" key="3">
    <source>
        <dbReference type="SAM" id="MobiDB-lite"/>
    </source>
</evidence>
<dbReference type="InterPro" id="IPR043128">
    <property type="entry name" value="Rev_trsase/Diguanyl_cyclase"/>
</dbReference>
<dbReference type="EMBL" id="LVJN01000020">
    <property type="protein sequence ID" value="OSM01370.1"/>
    <property type="molecule type" value="Genomic_DNA"/>
</dbReference>
<dbReference type="Pfam" id="PF00990">
    <property type="entry name" value="GGDEF"/>
    <property type="match status" value="1"/>
</dbReference>
<feature type="region of interest" description="Disordered" evidence="3">
    <location>
        <begin position="434"/>
        <end position="473"/>
    </location>
</feature>
<dbReference type="AlphaFoldDB" id="A0A1Y2K016"/>
<evidence type="ECO:0000313" key="5">
    <source>
        <dbReference type="EMBL" id="OSM01370.1"/>
    </source>
</evidence>
<dbReference type="Proteomes" id="UP000194003">
    <property type="component" value="Unassembled WGS sequence"/>
</dbReference>
<sequence>MALLLLLAVMVIGVNWFFHHRIVPLIRMVESILGVVRRGREGDFTGRVQCDHCEGGLAEIAANLNRLMDHLRENLGKISDDVAKLIHYNVDDHTNQLSSVTEVVEALVEVSQFKQQIEEDLTKREVYQRISQVLETRFGLQRFSIYEVSASQNRMHPMVLDGAAAETGCRWCRHEVQYQAELCRAQRTGHMVDGVTAPAICNQFVNAQGERSDLRYMCIPVIHSGSVGNVVQLVVEHDHGIMFQLLRPFIEVYLRESASVIESKRLMEKLRESALRDALTGLHNRRFLEEFAPTAVAASERKGQTLAVLMMDLDHFKMVNDTYGHQAGDTVLKSLSQTLQTQVRAADLVVRYGGEEFLVVLQCETPGQGAKIAEKVRAAVEDLTIPISGGVLKKTISIGWAEFPNDAPDFWEAVQCADAALYRAKESGRNRVVHCSQGEEGEESEAAPASGAKPAVSAKESGGGSYCATGSNDDAETVKTKVEALSKASTH</sequence>
<comment type="caution">
    <text evidence="5">The sequence shown here is derived from an EMBL/GenBank/DDBJ whole genome shotgun (WGS) entry which is preliminary data.</text>
</comment>
<dbReference type="InterPro" id="IPR050469">
    <property type="entry name" value="Diguanylate_Cyclase"/>
</dbReference>
<dbReference type="GO" id="GO:0005886">
    <property type="term" value="C:plasma membrane"/>
    <property type="evidence" value="ECO:0007669"/>
    <property type="project" value="TreeGrafter"/>
</dbReference>
<dbReference type="CDD" id="cd01949">
    <property type="entry name" value="GGDEF"/>
    <property type="match status" value="1"/>
</dbReference>
<dbReference type="GO" id="GO:1902201">
    <property type="term" value="P:negative regulation of bacterial-type flagellum-dependent cell motility"/>
    <property type="evidence" value="ECO:0007669"/>
    <property type="project" value="TreeGrafter"/>
</dbReference>
<evidence type="ECO:0000259" key="4">
    <source>
        <dbReference type="PROSITE" id="PS50887"/>
    </source>
</evidence>
<organism evidence="5 6">
    <name type="scientific">Magnetofaba australis IT-1</name>
    <dbReference type="NCBI Taxonomy" id="1434232"/>
    <lineage>
        <taxon>Bacteria</taxon>
        <taxon>Pseudomonadati</taxon>
        <taxon>Pseudomonadota</taxon>
        <taxon>Magnetococcia</taxon>
        <taxon>Magnetococcales</taxon>
        <taxon>Magnetococcaceae</taxon>
        <taxon>Magnetofaba</taxon>
    </lineage>
</organism>
<proteinExistence type="predicted"/>
<dbReference type="InterPro" id="IPR029787">
    <property type="entry name" value="Nucleotide_cyclase"/>
</dbReference>
<evidence type="ECO:0000256" key="2">
    <source>
        <dbReference type="ARBA" id="ARBA00034247"/>
    </source>
</evidence>
<dbReference type="PANTHER" id="PTHR45138">
    <property type="entry name" value="REGULATORY COMPONENTS OF SENSORY TRANSDUCTION SYSTEM"/>
    <property type="match status" value="1"/>
</dbReference>